<feature type="non-terminal residue" evidence="1">
    <location>
        <position position="1"/>
    </location>
</feature>
<dbReference type="AlphaFoldDB" id="A0A0B6ZQG8"/>
<proteinExistence type="predicted"/>
<gene>
    <name evidence="1" type="primary">ORF75045</name>
</gene>
<name>A0A0B6ZQG8_9EUPU</name>
<evidence type="ECO:0000313" key="1">
    <source>
        <dbReference type="EMBL" id="CEK70642.1"/>
    </source>
</evidence>
<protein>
    <submittedName>
        <fullName evidence="1">Uncharacterized protein</fullName>
    </submittedName>
</protein>
<reference evidence="1" key="1">
    <citation type="submission" date="2014-12" db="EMBL/GenBank/DDBJ databases">
        <title>Insight into the proteome of Arion vulgaris.</title>
        <authorList>
            <person name="Aradska J."/>
            <person name="Bulat T."/>
            <person name="Smidak R."/>
            <person name="Sarate P."/>
            <person name="Gangsoo J."/>
            <person name="Sialana F."/>
            <person name="Bilban M."/>
            <person name="Lubec G."/>
        </authorList>
    </citation>
    <scope>NUCLEOTIDE SEQUENCE</scope>
    <source>
        <tissue evidence="1">Skin</tissue>
    </source>
</reference>
<accession>A0A0B6ZQG8</accession>
<sequence>AVLFLQMVTLSKLNKELDEKIQPTASSAISGGLTIMALRQSIGYTKTCVMAVLYGSETRI</sequence>
<organism evidence="1">
    <name type="scientific">Arion vulgaris</name>
    <dbReference type="NCBI Taxonomy" id="1028688"/>
    <lineage>
        <taxon>Eukaryota</taxon>
        <taxon>Metazoa</taxon>
        <taxon>Spiralia</taxon>
        <taxon>Lophotrochozoa</taxon>
        <taxon>Mollusca</taxon>
        <taxon>Gastropoda</taxon>
        <taxon>Heterobranchia</taxon>
        <taxon>Euthyneura</taxon>
        <taxon>Panpulmonata</taxon>
        <taxon>Eupulmonata</taxon>
        <taxon>Stylommatophora</taxon>
        <taxon>Helicina</taxon>
        <taxon>Arionoidea</taxon>
        <taxon>Arionidae</taxon>
        <taxon>Arion</taxon>
    </lineage>
</organism>
<dbReference type="EMBL" id="HACG01023777">
    <property type="protein sequence ID" value="CEK70642.1"/>
    <property type="molecule type" value="Transcribed_RNA"/>
</dbReference>